<sequence length="120" mass="13657">MVDVLRKGISHGPVHLDLYKWLPTPGNPAAAEAFNKNIFSVTRQLRYSNDCGNELDMVIFINGLPVLTFELKNSLTKQTLADAIVQYQTTREPRELLFQLGALCSPTLRLMMLRRHFVLN</sequence>
<proteinExistence type="predicted"/>
<dbReference type="AlphaFoldDB" id="A0A2X3GW66"/>
<dbReference type="GO" id="GO:0009307">
    <property type="term" value="P:DNA restriction-modification system"/>
    <property type="evidence" value="ECO:0007669"/>
    <property type="project" value="UniProtKB-KW"/>
</dbReference>
<dbReference type="GO" id="GO:0005524">
    <property type="term" value="F:ATP binding"/>
    <property type="evidence" value="ECO:0007669"/>
    <property type="project" value="UniProtKB-KW"/>
</dbReference>
<dbReference type="InterPro" id="IPR007409">
    <property type="entry name" value="Restrct_endonuc_type1_HsdR_N"/>
</dbReference>
<dbReference type="Gene3D" id="3.90.1570.50">
    <property type="match status" value="1"/>
</dbReference>
<evidence type="ECO:0000313" key="3">
    <source>
        <dbReference type="Proteomes" id="UP000251088"/>
    </source>
</evidence>
<organism evidence="2 3">
    <name type="scientific">Klebsiella pneumoniae</name>
    <dbReference type="NCBI Taxonomy" id="573"/>
    <lineage>
        <taxon>Bacteria</taxon>
        <taxon>Pseudomonadati</taxon>
        <taxon>Pseudomonadota</taxon>
        <taxon>Gammaproteobacteria</taxon>
        <taxon>Enterobacterales</taxon>
        <taxon>Enterobacteriaceae</taxon>
        <taxon>Klebsiella/Raoultella group</taxon>
        <taxon>Klebsiella</taxon>
        <taxon>Klebsiella pneumoniae complex</taxon>
    </lineage>
</organism>
<feature type="domain" description="Restriction endonuclease type I HsdR N-terminal" evidence="1">
    <location>
        <begin position="32"/>
        <end position="99"/>
    </location>
</feature>
<dbReference type="GO" id="GO:0004386">
    <property type="term" value="F:helicase activity"/>
    <property type="evidence" value="ECO:0007669"/>
    <property type="project" value="UniProtKB-KW"/>
</dbReference>
<dbReference type="Proteomes" id="UP000251088">
    <property type="component" value="Unassembled WGS sequence"/>
</dbReference>
<accession>A0A2X3GW66</accession>
<keyword evidence="2" id="KW-0347">Helicase</keyword>
<evidence type="ECO:0000313" key="2">
    <source>
        <dbReference type="EMBL" id="SQC39640.1"/>
    </source>
</evidence>
<dbReference type="GO" id="GO:0009035">
    <property type="term" value="F:type I site-specific deoxyribonuclease activity"/>
    <property type="evidence" value="ECO:0007669"/>
    <property type="project" value="UniProtKB-EC"/>
</dbReference>
<keyword evidence="2" id="KW-0547">Nucleotide-binding</keyword>
<dbReference type="Pfam" id="PF04313">
    <property type="entry name" value="HSDR_N"/>
    <property type="match status" value="1"/>
</dbReference>
<dbReference type="EMBL" id="UAWN01000014">
    <property type="protein sequence ID" value="SQC39640.1"/>
    <property type="molecule type" value="Genomic_DNA"/>
</dbReference>
<dbReference type="GO" id="GO:0003677">
    <property type="term" value="F:DNA binding"/>
    <property type="evidence" value="ECO:0007669"/>
    <property type="project" value="UniProtKB-KW"/>
</dbReference>
<reference evidence="2 3" key="1">
    <citation type="submission" date="2018-06" db="EMBL/GenBank/DDBJ databases">
        <authorList>
            <consortium name="Pathogen Informatics"/>
            <person name="Doyle S."/>
        </authorList>
    </citation>
    <scope>NUCLEOTIDE SEQUENCE [LARGE SCALE GENOMIC DNA]</scope>
    <source>
        <strain evidence="2 3">NCTC9128</strain>
    </source>
</reference>
<gene>
    <name evidence="2" type="ORF">NCTC9128_05784</name>
</gene>
<protein>
    <submittedName>
        <fullName evidence="2">DEAD/DEAH box helicase</fullName>
    </submittedName>
</protein>
<evidence type="ECO:0000259" key="1">
    <source>
        <dbReference type="Pfam" id="PF04313"/>
    </source>
</evidence>
<keyword evidence="2" id="KW-0067">ATP-binding</keyword>
<keyword evidence="2" id="KW-0378">Hydrolase</keyword>
<name>A0A2X3GW66_KLEPN</name>